<reference evidence="1" key="1">
    <citation type="submission" date="2022-08" db="EMBL/GenBank/DDBJ databases">
        <authorList>
            <person name="Parra M."/>
            <person name="Bayas-Rea R.D.L.A."/>
            <person name="D'Auria G."/>
            <person name="Reyes M."/>
            <person name="Zapata S."/>
        </authorList>
    </citation>
    <scope>NUCLEOTIDE SEQUENCE</scope>
</reference>
<dbReference type="SUPFAM" id="SSF53335">
    <property type="entry name" value="S-adenosyl-L-methionine-dependent methyltransferases"/>
    <property type="match status" value="1"/>
</dbReference>
<keyword evidence="2" id="KW-1185">Reference proteome</keyword>
<dbReference type="EMBL" id="OP292674">
    <property type="protein sequence ID" value="UXM05360.1"/>
    <property type="molecule type" value="Genomic_DNA"/>
</dbReference>
<accession>A0A977R8P2</accession>
<proteinExistence type="predicted"/>
<organism evidence="1 2">
    <name type="scientific">Salmonella phage F61</name>
    <dbReference type="NCBI Taxonomy" id="2982033"/>
    <lineage>
        <taxon>Viruses</taxon>
        <taxon>Duplodnaviria</taxon>
        <taxon>Heunggongvirae</taxon>
        <taxon>Uroviricota</taxon>
        <taxon>Caudoviricetes</taxon>
        <taxon>Drexlerviridae</taxon>
        <taxon>Tempevirinae</taxon>
        <taxon>Tlsvirus</taxon>
        <taxon>Tlsvirus F61</taxon>
    </lineage>
</organism>
<dbReference type="Gene3D" id="3.40.50.150">
    <property type="entry name" value="Vaccinia Virus protein VP39"/>
    <property type="match status" value="1"/>
</dbReference>
<dbReference type="Proteomes" id="UP001063234">
    <property type="component" value="Segment"/>
</dbReference>
<dbReference type="InterPro" id="IPR029063">
    <property type="entry name" value="SAM-dependent_MTases_sf"/>
</dbReference>
<name>A0A977R8P2_9CAUD</name>
<sequence length="259" mass="29244">MARFQAVANTVATPQTKRLTRPYTKDLSMLVFSLFSGSGYDALPWAERGHKVICFNYDDADHGDYHSVRVNHSNISYINVWIDSGFAESAMYKRWGKPDFIIAFPPCTDLAVSGSRHFARKRLNDPLFQVKAVYTCTIAAKIADYFDVPYMIENPVSVLSSMWRKPDYIFHPCDYGGYLPEDDKHPHFPDIIPARDAYTKKTCLWTGNGFVIPEINAVLPTGSDNPGWQKLGGKSKRTKLIRSLTPRGFALAVMLANHK</sequence>
<protein>
    <submittedName>
        <fullName evidence="1">Uncharacterized protein</fullName>
    </submittedName>
</protein>
<evidence type="ECO:0000313" key="1">
    <source>
        <dbReference type="EMBL" id="UXM05360.1"/>
    </source>
</evidence>
<evidence type="ECO:0000313" key="2">
    <source>
        <dbReference type="Proteomes" id="UP001063234"/>
    </source>
</evidence>